<organism evidence="1">
    <name type="scientific">freshwater metagenome</name>
    <dbReference type="NCBI Taxonomy" id="449393"/>
    <lineage>
        <taxon>unclassified sequences</taxon>
        <taxon>metagenomes</taxon>
        <taxon>ecological metagenomes</taxon>
    </lineage>
</organism>
<dbReference type="EMBL" id="CAFBMH010000278">
    <property type="protein sequence ID" value="CAB4944521.1"/>
    <property type="molecule type" value="Genomic_DNA"/>
</dbReference>
<gene>
    <name evidence="1" type="ORF">UFOPK3543_03437</name>
</gene>
<name>A0A6J7JP61_9ZZZZ</name>
<dbReference type="AlphaFoldDB" id="A0A6J7JP61"/>
<evidence type="ECO:0000313" key="1">
    <source>
        <dbReference type="EMBL" id="CAB4944521.1"/>
    </source>
</evidence>
<accession>A0A6J7JP61</accession>
<reference evidence="1" key="1">
    <citation type="submission" date="2020-05" db="EMBL/GenBank/DDBJ databases">
        <authorList>
            <person name="Chiriac C."/>
            <person name="Salcher M."/>
            <person name="Ghai R."/>
            <person name="Kavagutti S V."/>
        </authorList>
    </citation>
    <scope>NUCLEOTIDE SEQUENCE</scope>
</reference>
<proteinExistence type="predicted"/>
<sequence length="47" mass="5018">MSNDRLVTDSHTPGVSCSIFSSIATKKLLALRCVSITPFGLPVEPEV</sequence>
<protein>
    <submittedName>
        <fullName evidence="1">Unannotated protein</fullName>
    </submittedName>
</protein>